<evidence type="ECO:0000256" key="1">
    <source>
        <dbReference type="ARBA" id="ARBA00005474"/>
    </source>
</evidence>
<reference evidence="3 4" key="1">
    <citation type="submission" date="2024-01" db="EMBL/GenBank/DDBJ databases">
        <title>The complete chloroplast genome sequence of Lithospermum erythrorhizon: insights into the phylogenetic relationship among Boraginaceae species and the maternal lineages of purple gromwells.</title>
        <authorList>
            <person name="Okada T."/>
            <person name="Watanabe K."/>
        </authorList>
    </citation>
    <scope>NUCLEOTIDE SEQUENCE [LARGE SCALE GENOMIC DNA]</scope>
</reference>
<proteinExistence type="inferred from homology"/>
<accession>A0AAV3Q769</accession>
<evidence type="ECO:0000259" key="2">
    <source>
        <dbReference type="PROSITE" id="PS50891"/>
    </source>
</evidence>
<keyword evidence="4" id="KW-1185">Reference proteome</keyword>
<comment type="similarity">
    <text evidence="1">Belongs to the LOB domain-containing protein family.</text>
</comment>
<gene>
    <name evidence="3" type="ORF">LIER_16571</name>
</gene>
<evidence type="ECO:0000313" key="4">
    <source>
        <dbReference type="Proteomes" id="UP001454036"/>
    </source>
</evidence>
<dbReference type="Proteomes" id="UP001454036">
    <property type="component" value="Unassembled WGS sequence"/>
</dbReference>
<protein>
    <recommendedName>
        <fullName evidence="2">LOB domain-containing protein</fullName>
    </recommendedName>
</protein>
<sequence length="160" mass="18292">MQSRRCAVCKHFRRRCPSDCIFSPYFPPNDPQRFTCVHEIYGAANIGKILQQVPIDRRAEAVDSMYFEAQCRKNDKIYGSVGVITRLQQEIFKAQSELAKTQAEIAFHNVNDYNNNTNVEQTTKLEFPIDDASIDIMDLSIDQVVVDHQAACSSSAFWSY</sequence>
<evidence type="ECO:0000313" key="3">
    <source>
        <dbReference type="EMBL" id="GAA0159892.1"/>
    </source>
</evidence>
<dbReference type="AlphaFoldDB" id="A0AAV3Q769"/>
<organism evidence="3 4">
    <name type="scientific">Lithospermum erythrorhizon</name>
    <name type="common">Purple gromwell</name>
    <name type="synonym">Lithospermum officinale var. erythrorhizon</name>
    <dbReference type="NCBI Taxonomy" id="34254"/>
    <lineage>
        <taxon>Eukaryota</taxon>
        <taxon>Viridiplantae</taxon>
        <taxon>Streptophyta</taxon>
        <taxon>Embryophyta</taxon>
        <taxon>Tracheophyta</taxon>
        <taxon>Spermatophyta</taxon>
        <taxon>Magnoliopsida</taxon>
        <taxon>eudicotyledons</taxon>
        <taxon>Gunneridae</taxon>
        <taxon>Pentapetalae</taxon>
        <taxon>asterids</taxon>
        <taxon>lamiids</taxon>
        <taxon>Boraginales</taxon>
        <taxon>Boraginaceae</taxon>
        <taxon>Boraginoideae</taxon>
        <taxon>Lithospermeae</taxon>
        <taxon>Lithospermum</taxon>
    </lineage>
</organism>
<dbReference type="EMBL" id="BAABME010003719">
    <property type="protein sequence ID" value="GAA0159892.1"/>
    <property type="molecule type" value="Genomic_DNA"/>
</dbReference>
<dbReference type="PANTHER" id="PTHR31301">
    <property type="entry name" value="LOB DOMAIN-CONTAINING PROTEIN 4-RELATED"/>
    <property type="match status" value="1"/>
</dbReference>
<comment type="caution">
    <text evidence="3">The sequence shown here is derived from an EMBL/GenBank/DDBJ whole genome shotgun (WGS) entry which is preliminary data.</text>
</comment>
<dbReference type="PANTHER" id="PTHR31301:SF120">
    <property type="entry name" value="LOB DOMAIN-CONTAINING PROTEIN 23-RELATED"/>
    <property type="match status" value="1"/>
</dbReference>
<feature type="domain" description="LOB" evidence="2">
    <location>
        <begin position="4"/>
        <end position="105"/>
    </location>
</feature>
<dbReference type="InterPro" id="IPR004883">
    <property type="entry name" value="LOB"/>
</dbReference>
<dbReference type="PROSITE" id="PS50891">
    <property type="entry name" value="LOB"/>
    <property type="match status" value="1"/>
</dbReference>
<name>A0AAV3Q769_LITER</name>
<dbReference type="Pfam" id="PF03195">
    <property type="entry name" value="LOB"/>
    <property type="match status" value="1"/>
</dbReference>